<protein>
    <submittedName>
        <fullName evidence="1">DUF6931 family protein</fullName>
    </submittedName>
</protein>
<organism evidence="1 2">
    <name type="scientific">Novosphingobium bradum</name>
    <dbReference type="NCBI Taxonomy" id="1737444"/>
    <lineage>
        <taxon>Bacteria</taxon>
        <taxon>Pseudomonadati</taxon>
        <taxon>Pseudomonadota</taxon>
        <taxon>Alphaproteobacteria</taxon>
        <taxon>Sphingomonadales</taxon>
        <taxon>Sphingomonadaceae</taxon>
        <taxon>Novosphingobium</taxon>
    </lineage>
</organism>
<reference evidence="2" key="1">
    <citation type="journal article" date="2019" name="Int. J. Syst. Evol. Microbiol.">
        <title>The Global Catalogue of Microorganisms (GCM) 10K type strain sequencing project: providing services to taxonomists for standard genome sequencing and annotation.</title>
        <authorList>
            <consortium name="The Broad Institute Genomics Platform"/>
            <consortium name="The Broad Institute Genome Sequencing Center for Infectious Disease"/>
            <person name="Wu L."/>
            <person name="Ma J."/>
        </authorList>
    </citation>
    <scope>NUCLEOTIDE SEQUENCE [LARGE SCALE GENOMIC DNA]</scope>
    <source>
        <strain evidence="2">KCTC 42984</strain>
    </source>
</reference>
<proteinExistence type="predicted"/>
<sequence length="204" mass="21610">MATAPAIPLRFQRAEFESKADLSPQGRAVLAANPHPTRLIEALGAAKLDRDAVHALALMLPHRQVVWWGCLAARLLPDLDRRKTDLAAIAAAEAWTQNPAPAQAEQAAQAADQADRDLGPAWVATAAGWAGPSLAPRGQSAVPPPPHLPGTAVRTALVLLMLEPALQGRVSHADWLELGLALMRGENGSAAQGQLRRRLFEPAA</sequence>
<dbReference type="Proteomes" id="UP001595604">
    <property type="component" value="Unassembled WGS sequence"/>
</dbReference>
<gene>
    <name evidence="1" type="ORF">ACFOD9_09880</name>
</gene>
<accession>A0ABV7IRI7</accession>
<dbReference type="RefSeq" id="WP_379509911.1">
    <property type="nucleotide sequence ID" value="NZ_JBHRTQ010000007.1"/>
</dbReference>
<comment type="caution">
    <text evidence="1">The sequence shown here is derived from an EMBL/GenBank/DDBJ whole genome shotgun (WGS) entry which is preliminary data.</text>
</comment>
<dbReference type="Pfam" id="PF22011">
    <property type="entry name" value="DUF6931"/>
    <property type="match status" value="1"/>
</dbReference>
<dbReference type="InterPro" id="IPR053855">
    <property type="entry name" value="DUF6931"/>
</dbReference>
<name>A0ABV7IRI7_9SPHN</name>
<evidence type="ECO:0000313" key="2">
    <source>
        <dbReference type="Proteomes" id="UP001595604"/>
    </source>
</evidence>
<keyword evidence="2" id="KW-1185">Reference proteome</keyword>
<dbReference type="EMBL" id="JBHRTQ010000007">
    <property type="protein sequence ID" value="MFC3174562.1"/>
    <property type="molecule type" value="Genomic_DNA"/>
</dbReference>
<evidence type="ECO:0000313" key="1">
    <source>
        <dbReference type="EMBL" id="MFC3174562.1"/>
    </source>
</evidence>